<comment type="catalytic activity">
    <reaction evidence="6">
        <text>N(6)-[(R)-S(8)-aminomethyldihydrolipoyl]-L-lysyl-[protein] + (6S)-5,6,7,8-tetrahydrofolate = N(6)-[(R)-dihydrolipoyl]-L-lysyl-[protein] + (6R)-5,10-methylene-5,6,7,8-tetrahydrofolate + NH4(+)</text>
        <dbReference type="Rhea" id="RHEA:16945"/>
        <dbReference type="Rhea" id="RHEA-COMP:10475"/>
        <dbReference type="Rhea" id="RHEA-COMP:10492"/>
        <dbReference type="ChEBI" id="CHEBI:15636"/>
        <dbReference type="ChEBI" id="CHEBI:28938"/>
        <dbReference type="ChEBI" id="CHEBI:57453"/>
        <dbReference type="ChEBI" id="CHEBI:83100"/>
        <dbReference type="ChEBI" id="CHEBI:83143"/>
        <dbReference type="EC" id="2.1.2.10"/>
    </reaction>
</comment>
<dbReference type="InterPro" id="IPR027266">
    <property type="entry name" value="TrmE/GcvT-like"/>
</dbReference>
<accession>A0A1F6H431</accession>
<evidence type="ECO:0000256" key="2">
    <source>
        <dbReference type="ARBA" id="ARBA00012616"/>
    </source>
</evidence>
<dbReference type="PANTHER" id="PTHR43757">
    <property type="entry name" value="AMINOMETHYLTRANSFERASE"/>
    <property type="match status" value="1"/>
</dbReference>
<dbReference type="SUPFAM" id="SSF103025">
    <property type="entry name" value="Folate-binding domain"/>
    <property type="match status" value="1"/>
</dbReference>
<evidence type="ECO:0000256" key="3">
    <source>
        <dbReference type="ARBA" id="ARBA00022576"/>
    </source>
</evidence>
<dbReference type="PIRSF" id="PIRSF006487">
    <property type="entry name" value="GcvT"/>
    <property type="match status" value="1"/>
</dbReference>
<reference evidence="10 11" key="1">
    <citation type="journal article" date="2016" name="Nat. Commun.">
        <title>Thousands of microbial genomes shed light on interconnected biogeochemical processes in an aquifer system.</title>
        <authorList>
            <person name="Anantharaman K."/>
            <person name="Brown C.T."/>
            <person name="Hug L.A."/>
            <person name="Sharon I."/>
            <person name="Castelle C.J."/>
            <person name="Probst A.J."/>
            <person name="Thomas B.C."/>
            <person name="Singh A."/>
            <person name="Wilkins M.J."/>
            <person name="Karaoz U."/>
            <person name="Brodie E.L."/>
            <person name="Williams K.H."/>
            <person name="Hubbard S.S."/>
            <person name="Banfield J.F."/>
        </authorList>
    </citation>
    <scope>NUCLEOTIDE SEQUENCE [LARGE SCALE GENOMIC DNA]</scope>
</reference>
<organism evidence="10 11">
    <name type="scientific">Candidatus Lambdaproteobacteria bacterium RIFOXYD2_FULL_56_26</name>
    <dbReference type="NCBI Taxonomy" id="1817773"/>
    <lineage>
        <taxon>Bacteria</taxon>
        <taxon>Pseudomonadati</taxon>
        <taxon>Pseudomonadota</taxon>
        <taxon>Candidatus Lambdaproteobacteria</taxon>
    </lineage>
</organism>
<dbReference type="Pfam" id="PF08669">
    <property type="entry name" value="GCV_T_C"/>
    <property type="match status" value="1"/>
</dbReference>
<dbReference type="Gene3D" id="4.10.1250.10">
    <property type="entry name" value="Aminomethyltransferase fragment"/>
    <property type="match status" value="1"/>
</dbReference>
<dbReference type="Gene3D" id="3.30.1360.120">
    <property type="entry name" value="Probable tRNA modification gtpase trme, domain 1"/>
    <property type="match status" value="1"/>
</dbReference>
<dbReference type="InterPro" id="IPR028896">
    <property type="entry name" value="GcvT/YgfZ/DmdA"/>
</dbReference>
<dbReference type="NCBIfam" id="NF001567">
    <property type="entry name" value="PRK00389.1"/>
    <property type="match status" value="1"/>
</dbReference>
<dbReference type="InterPro" id="IPR006222">
    <property type="entry name" value="GCVT_N"/>
</dbReference>
<evidence type="ECO:0000256" key="1">
    <source>
        <dbReference type="ARBA" id="ARBA00008609"/>
    </source>
</evidence>
<sequence length="350" mass="38787">MVDFGGWDMPIQYEGILAEHLNCRNQVSLFDVSHMGELYLEGPDALANLEHLLPNQFGDQQVGQVRYSPMLYPNGTCVDDLSVYKLCDTKYLLCVNASNIDKDREWIKENLFGQVTLTDKSETTGQVAVQGPKAVSLVEALVGRDLKAIQYWWFDWAMVEGKELMLARMGYTGEDGFEIFCEAKDTFWLWEKLLALGQPLGAAPAGLGARDTLRMEVAFPLYGHEIDDQRPVWGAGLGKFLQPEKPVAFLGQEALQKAKKEGVSEKLVKFVFEGKGVPRSHYPVVDLQSGAKIGEVTSGTLSPILNNGFGMAYVKAEYAEPDRAIGIEIRGRVIAARVIKGSFVKTARKS</sequence>
<evidence type="ECO:0000313" key="10">
    <source>
        <dbReference type="EMBL" id="OGH05122.1"/>
    </source>
</evidence>
<dbReference type="GO" id="GO:0006546">
    <property type="term" value="P:glycine catabolic process"/>
    <property type="evidence" value="ECO:0007669"/>
    <property type="project" value="InterPro"/>
</dbReference>
<gene>
    <name evidence="10" type="ORF">A2557_08240</name>
</gene>
<evidence type="ECO:0000256" key="4">
    <source>
        <dbReference type="ARBA" id="ARBA00022679"/>
    </source>
</evidence>
<feature type="domain" description="GCVT N-terminal" evidence="8">
    <location>
        <begin position="1"/>
        <end position="244"/>
    </location>
</feature>
<dbReference type="InterPro" id="IPR029043">
    <property type="entry name" value="GcvT/YgfZ_C"/>
</dbReference>
<proteinExistence type="inferred from homology"/>
<dbReference type="Gene3D" id="2.40.30.110">
    <property type="entry name" value="Aminomethyltransferase beta-barrel domains"/>
    <property type="match status" value="1"/>
</dbReference>
<evidence type="ECO:0000256" key="5">
    <source>
        <dbReference type="ARBA" id="ARBA00031395"/>
    </source>
</evidence>
<dbReference type="InterPro" id="IPR006223">
    <property type="entry name" value="GcvT"/>
</dbReference>
<dbReference type="Proteomes" id="UP000177583">
    <property type="component" value="Unassembled WGS sequence"/>
</dbReference>
<dbReference type="Gene3D" id="3.30.70.1400">
    <property type="entry name" value="Aminomethyltransferase beta-barrel domains"/>
    <property type="match status" value="1"/>
</dbReference>
<evidence type="ECO:0000256" key="6">
    <source>
        <dbReference type="ARBA" id="ARBA00047665"/>
    </source>
</evidence>
<dbReference type="GO" id="GO:0008483">
    <property type="term" value="F:transaminase activity"/>
    <property type="evidence" value="ECO:0007669"/>
    <property type="project" value="UniProtKB-KW"/>
</dbReference>
<evidence type="ECO:0000259" key="8">
    <source>
        <dbReference type="Pfam" id="PF01571"/>
    </source>
</evidence>
<dbReference type="NCBIfam" id="TIGR00528">
    <property type="entry name" value="gcvT"/>
    <property type="match status" value="1"/>
</dbReference>
<dbReference type="EC" id="2.1.2.10" evidence="2"/>
<feature type="domain" description="Aminomethyltransferase C-terminal" evidence="9">
    <location>
        <begin position="266"/>
        <end position="345"/>
    </location>
</feature>
<keyword evidence="4" id="KW-0808">Transferase</keyword>
<evidence type="ECO:0000256" key="7">
    <source>
        <dbReference type="PIRSR" id="PIRSR006487-1"/>
    </source>
</evidence>
<dbReference type="GO" id="GO:0005960">
    <property type="term" value="C:glycine cleavage complex"/>
    <property type="evidence" value="ECO:0007669"/>
    <property type="project" value="InterPro"/>
</dbReference>
<dbReference type="GO" id="GO:0005829">
    <property type="term" value="C:cytosol"/>
    <property type="evidence" value="ECO:0007669"/>
    <property type="project" value="TreeGrafter"/>
</dbReference>
<dbReference type="SUPFAM" id="SSF101790">
    <property type="entry name" value="Aminomethyltransferase beta-barrel domain"/>
    <property type="match status" value="1"/>
</dbReference>
<evidence type="ECO:0000259" key="9">
    <source>
        <dbReference type="Pfam" id="PF08669"/>
    </source>
</evidence>
<comment type="similarity">
    <text evidence="1">Belongs to the GcvT family.</text>
</comment>
<dbReference type="AlphaFoldDB" id="A0A1F6H431"/>
<dbReference type="GO" id="GO:0004047">
    <property type="term" value="F:aminomethyltransferase activity"/>
    <property type="evidence" value="ECO:0007669"/>
    <property type="project" value="UniProtKB-EC"/>
</dbReference>
<dbReference type="InterPro" id="IPR013977">
    <property type="entry name" value="GcvT_C"/>
</dbReference>
<dbReference type="EMBL" id="MFNF01000001">
    <property type="protein sequence ID" value="OGH05122.1"/>
    <property type="molecule type" value="Genomic_DNA"/>
</dbReference>
<protein>
    <recommendedName>
        <fullName evidence="2">aminomethyltransferase</fullName>
        <ecNumber evidence="2">2.1.2.10</ecNumber>
    </recommendedName>
    <alternativeName>
        <fullName evidence="5">Glycine cleavage system T protein</fullName>
    </alternativeName>
</protein>
<keyword evidence="3" id="KW-0032">Aminotransferase</keyword>
<dbReference type="Pfam" id="PF01571">
    <property type="entry name" value="GCV_T"/>
    <property type="match status" value="1"/>
</dbReference>
<name>A0A1F6H431_9PROT</name>
<feature type="binding site" evidence="7">
    <location>
        <position position="178"/>
    </location>
    <ligand>
        <name>substrate</name>
    </ligand>
</feature>
<dbReference type="PANTHER" id="PTHR43757:SF2">
    <property type="entry name" value="AMINOMETHYLTRANSFERASE, MITOCHONDRIAL"/>
    <property type="match status" value="1"/>
</dbReference>
<evidence type="ECO:0000313" key="11">
    <source>
        <dbReference type="Proteomes" id="UP000177583"/>
    </source>
</evidence>
<comment type="caution">
    <text evidence="10">The sequence shown here is derived from an EMBL/GenBank/DDBJ whole genome shotgun (WGS) entry which is preliminary data.</text>
</comment>